<dbReference type="PROSITE" id="PS50110">
    <property type="entry name" value="RESPONSE_REGULATORY"/>
    <property type="match status" value="1"/>
</dbReference>
<dbReference type="SMART" id="SM00448">
    <property type="entry name" value="REC"/>
    <property type="match status" value="1"/>
</dbReference>
<feature type="domain" description="Response regulatory" evidence="3">
    <location>
        <begin position="24"/>
        <end position="142"/>
    </location>
</feature>
<dbReference type="RefSeq" id="WP_214439836.1">
    <property type="nucleotide sequence ID" value="NZ_JAECZB010000035.1"/>
</dbReference>
<comment type="caution">
    <text evidence="4">The sequence shown here is derived from an EMBL/GenBank/DDBJ whole genome shotgun (WGS) entry which is preliminary data.</text>
</comment>
<accession>A0A8J7L4F4</accession>
<protein>
    <submittedName>
        <fullName evidence="4">Response regulator</fullName>
    </submittedName>
</protein>
<keyword evidence="5" id="KW-1185">Reference proteome</keyword>
<evidence type="ECO:0000256" key="1">
    <source>
        <dbReference type="ARBA" id="ARBA00022553"/>
    </source>
</evidence>
<gene>
    <name evidence="4" type="ORF">I8751_14515</name>
</gene>
<dbReference type="SUPFAM" id="SSF52172">
    <property type="entry name" value="CheY-like"/>
    <property type="match status" value="1"/>
</dbReference>
<name>A0A8J7L4F4_9CYAN</name>
<dbReference type="InterPro" id="IPR001789">
    <property type="entry name" value="Sig_transdc_resp-reg_receiver"/>
</dbReference>
<evidence type="ECO:0000256" key="2">
    <source>
        <dbReference type="PROSITE-ProRule" id="PRU00169"/>
    </source>
</evidence>
<dbReference type="AlphaFoldDB" id="A0A8J7L4F4"/>
<reference evidence="4 5" key="1">
    <citation type="journal article" date="2021" name="Int. J. Syst. Evol. Microbiol.">
        <title>Amazonocrinis nigriterrae gen. nov., sp. nov., Atlanticothrix silvestris gen. nov., sp. nov. and Dendronalium phyllosphericum gen. nov., sp. nov., nostocacean cyanobacteria from Brazilian environments.</title>
        <authorList>
            <person name="Alvarenga D.O."/>
            <person name="Andreote A.P.D."/>
            <person name="Branco L.H.Z."/>
            <person name="Delbaje E."/>
            <person name="Cruz R.B."/>
            <person name="Varani A.M."/>
            <person name="Fiore M.F."/>
        </authorList>
    </citation>
    <scope>NUCLEOTIDE SEQUENCE [LARGE SCALE GENOMIC DNA]</scope>
    <source>
        <strain evidence="4 5">CENA357</strain>
    </source>
</reference>
<dbReference type="Gene3D" id="3.40.50.2300">
    <property type="match status" value="1"/>
</dbReference>
<evidence type="ECO:0000259" key="3">
    <source>
        <dbReference type="PROSITE" id="PS50110"/>
    </source>
</evidence>
<proteinExistence type="predicted"/>
<dbReference type="PANTHER" id="PTHR44591">
    <property type="entry name" value="STRESS RESPONSE REGULATOR PROTEIN 1"/>
    <property type="match status" value="1"/>
</dbReference>
<organism evidence="4 5">
    <name type="scientific">Atlanticothrix silvestris CENA357</name>
    <dbReference type="NCBI Taxonomy" id="1725252"/>
    <lineage>
        <taxon>Bacteria</taxon>
        <taxon>Bacillati</taxon>
        <taxon>Cyanobacteriota</taxon>
        <taxon>Cyanophyceae</taxon>
        <taxon>Nostocales</taxon>
        <taxon>Nodulariaceae</taxon>
        <taxon>Atlanticothrix</taxon>
        <taxon>Atlanticothrix silvestris</taxon>
    </lineage>
</organism>
<evidence type="ECO:0000313" key="4">
    <source>
        <dbReference type="EMBL" id="MBH8553562.1"/>
    </source>
</evidence>
<dbReference type="InterPro" id="IPR050595">
    <property type="entry name" value="Bact_response_regulator"/>
</dbReference>
<dbReference type="Proteomes" id="UP000599391">
    <property type="component" value="Unassembled WGS sequence"/>
</dbReference>
<sequence>MSGNSFNRNPKNDTPNIDIFKGLTILVVDDLEDNLVLITFLLESYGIQVVAASNAKDGLEAIKQSPVDVLISDINMPEEDGYWLIHKIRSLTLPQKKDIPAIAITGHFGNQAREKALFAGFQTFLEKPLNLEQLIVEIAKLLKNSCKSIPA</sequence>
<keyword evidence="1 2" id="KW-0597">Phosphoprotein</keyword>
<dbReference type="GO" id="GO:0000160">
    <property type="term" value="P:phosphorelay signal transduction system"/>
    <property type="evidence" value="ECO:0007669"/>
    <property type="project" value="InterPro"/>
</dbReference>
<dbReference type="EMBL" id="JAECZB010000035">
    <property type="protein sequence ID" value="MBH8553562.1"/>
    <property type="molecule type" value="Genomic_DNA"/>
</dbReference>
<dbReference type="Pfam" id="PF00072">
    <property type="entry name" value="Response_reg"/>
    <property type="match status" value="1"/>
</dbReference>
<evidence type="ECO:0000313" key="5">
    <source>
        <dbReference type="Proteomes" id="UP000599391"/>
    </source>
</evidence>
<dbReference type="PANTHER" id="PTHR44591:SF3">
    <property type="entry name" value="RESPONSE REGULATORY DOMAIN-CONTAINING PROTEIN"/>
    <property type="match status" value="1"/>
</dbReference>
<feature type="modified residue" description="4-aspartylphosphate" evidence="2">
    <location>
        <position position="73"/>
    </location>
</feature>
<dbReference type="InterPro" id="IPR011006">
    <property type="entry name" value="CheY-like_superfamily"/>
</dbReference>